<keyword evidence="7" id="KW-1133">Transmembrane helix</keyword>
<dbReference type="PROSITE" id="PS50011">
    <property type="entry name" value="PROTEIN_KINASE_DOM"/>
    <property type="match status" value="1"/>
</dbReference>
<organism evidence="9">
    <name type="scientific">Streptomyces sp. NBC_00003</name>
    <dbReference type="NCBI Taxonomy" id="2903608"/>
    <lineage>
        <taxon>Bacteria</taxon>
        <taxon>Bacillati</taxon>
        <taxon>Actinomycetota</taxon>
        <taxon>Actinomycetes</taxon>
        <taxon>Kitasatosporales</taxon>
        <taxon>Streptomycetaceae</taxon>
        <taxon>Streptomyces</taxon>
    </lineage>
</organism>
<evidence type="ECO:0000256" key="3">
    <source>
        <dbReference type="ARBA" id="ARBA00022741"/>
    </source>
</evidence>
<keyword evidence="5" id="KW-0067">ATP-binding</keyword>
<evidence type="ECO:0000256" key="4">
    <source>
        <dbReference type="ARBA" id="ARBA00022777"/>
    </source>
</evidence>
<dbReference type="EMBL" id="CP108318">
    <property type="protein sequence ID" value="WTW65486.1"/>
    <property type="molecule type" value="Genomic_DNA"/>
</dbReference>
<evidence type="ECO:0000256" key="2">
    <source>
        <dbReference type="ARBA" id="ARBA00022679"/>
    </source>
</evidence>
<dbReference type="Gene3D" id="1.10.510.10">
    <property type="entry name" value="Transferase(Phosphotransferase) domain 1"/>
    <property type="match status" value="1"/>
</dbReference>
<keyword evidence="1" id="KW-0723">Serine/threonine-protein kinase</keyword>
<evidence type="ECO:0000256" key="6">
    <source>
        <dbReference type="SAM" id="MobiDB-lite"/>
    </source>
</evidence>
<keyword evidence="2" id="KW-0808">Transferase</keyword>
<feature type="transmembrane region" description="Helical" evidence="7">
    <location>
        <begin position="707"/>
        <end position="738"/>
    </location>
</feature>
<feature type="transmembrane region" description="Helical" evidence="7">
    <location>
        <begin position="631"/>
        <end position="649"/>
    </location>
</feature>
<feature type="region of interest" description="Disordered" evidence="6">
    <location>
        <begin position="1"/>
        <end position="45"/>
    </location>
</feature>
<dbReference type="Pfam" id="PF00069">
    <property type="entry name" value="Pkinase"/>
    <property type="match status" value="1"/>
</dbReference>
<keyword evidence="4 9" id="KW-0418">Kinase</keyword>
<evidence type="ECO:0000313" key="9">
    <source>
        <dbReference type="EMBL" id="WTW65486.1"/>
    </source>
</evidence>
<dbReference type="InterPro" id="IPR000719">
    <property type="entry name" value="Prot_kinase_dom"/>
</dbReference>
<proteinExistence type="predicted"/>
<dbReference type="AlphaFoldDB" id="A0AAU2VDC9"/>
<evidence type="ECO:0000256" key="7">
    <source>
        <dbReference type="SAM" id="Phobius"/>
    </source>
</evidence>
<reference evidence="9" key="1">
    <citation type="submission" date="2022-10" db="EMBL/GenBank/DDBJ databases">
        <title>The complete genomes of actinobacterial strains from the NBC collection.</title>
        <authorList>
            <person name="Joergensen T.S."/>
            <person name="Alvarez Arevalo M."/>
            <person name="Sterndorff E.B."/>
            <person name="Faurdal D."/>
            <person name="Vuksanovic O."/>
            <person name="Mourched A.-S."/>
            <person name="Charusanti P."/>
            <person name="Shaw S."/>
            <person name="Blin K."/>
            <person name="Weber T."/>
        </authorList>
    </citation>
    <scope>NUCLEOTIDE SEQUENCE</scope>
    <source>
        <strain evidence="9">NBC_00003</strain>
    </source>
</reference>
<dbReference type="InterPro" id="IPR011009">
    <property type="entry name" value="Kinase-like_dom_sf"/>
</dbReference>
<dbReference type="GO" id="GO:0004674">
    <property type="term" value="F:protein serine/threonine kinase activity"/>
    <property type="evidence" value="ECO:0007669"/>
    <property type="project" value="UniProtKB-KW"/>
</dbReference>
<keyword evidence="7" id="KW-0812">Transmembrane</keyword>
<dbReference type="InterPro" id="IPR008271">
    <property type="entry name" value="Ser/Thr_kinase_AS"/>
</dbReference>
<evidence type="ECO:0000256" key="1">
    <source>
        <dbReference type="ARBA" id="ARBA00022527"/>
    </source>
</evidence>
<sequence length="765" mass="83732">MTPEEPTNPLETRRERVSPAAPPPGEALRTRLEPQHTPDTPPPEEVLTVLPKQLAARFRLLSELPTQGAEANLLLVADEHGEHLVAKIYRNAGRQASREVWAKIPQLNSPYIVRILETGEAGQRDYELMEYVHGGTLAELVEGRATDSLAAMVTETVRQIAEALGALHSVDIIHQDLKPENVLVRSRDPLNLALTDFGVSRVLDQTRAAAGAAGTLAYLAPELLLRSGGHTSRARDWWALGMMARELVLGQRPFEDMMKPAIDAAVMLRGIDLDGVTEPRLRMLCAGLLTRDPQDRWGAPQVASWLAGGSPPVSYTAPPAVSQRTRRALPLVLRSVRYTKPEDLATALAEPDVWNAAARSYFTAMGPAHHPSEGWRALRKWLRQFDEPDEYDVETLQDLIDHQLNDPALGPDARLVRLVHVLAPETRAMCRGLRVDRENLLAIARYAVAAQSPDDDHVRFVEALWQQNLLTELAEYPAASELRRIDGAWRTAQAGSDEIFGRLWQLLPPATQQALSVPPDARTVIAPLLCLALGSQEGTRMWQQLNQVSARTAAVPWFEQARRQAGDSPAALTALQRLVPAALAEAEQTARRTAAAQAAQREQLARWQHMEAERTSAGALSAASSRAVGPLAVYGLGMVLLALFAAYVLHVPQTVVPSLVIGLLLLLVQFAVEIALAREIGAQYGQGYTLFSQAGRGFRRAGRPRGAGFGCLVILFGLPALIVLVAVPAVAYVPLLVLHLRSASRRRALWKSQYAGAYARVVTQR</sequence>
<dbReference type="PANTHER" id="PTHR24351">
    <property type="entry name" value="RIBOSOMAL PROTEIN S6 KINASE"/>
    <property type="match status" value="1"/>
</dbReference>
<dbReference type="GO" id="GO:0005524">
    <property type="term" value="F:ATP binding"/>
    <property type="evidence" value="ECO:0007669"/>
    <property type="project" value="UniProtKB-KW"/>
</dbReference>
<evidence type="ECO:0000259" key="8">
    <source>
        <dbReference type="PROSITE" id="PS50011"/>
    </source>
</evidence>
<feature type="transmembrane region" description="Helical" evidence="7">
    <location>
        <begin position="656"/>
        <end position="677"/>
    </location>
</feature>
<keyword evidence="7" id="KW-0472">Membrane</keyword>
<feature type="domain" description="Protein kinase" evidence="8">
    <location>
        <begin position="59"/>
        <end position="306"/>
    </location>
</feature>
<name>A0AAU2VDC9_9ACTN</name>
<dbReference type="PROSITE" id="PS00108">
    <property type="entry name" value="PROTEIN_KINASE_ST"/>
    <property type="match status" value="1"/>
</dbReference>
<gene>
    <name evidence="9" type="ORF">OG549_35250</name>
</gene>
<dbReference type="SMART" id="SM00220">
    <property type="entry name" value="S_TKc"/>
    <property type="match status" value="1"/>
</dbReference>
<evidence type="ECO:0000256" key="5">
    <source>
        <dbReference type="ARBA" id="ARBA00022840"/>
    </source>
</evidence>
<accession>A0AAU2VDC9</accession>
<protein>
    <submittedName>
        <fullName evidence="9">Protein kinase</fullName>
    </submittedName>
</protein>
<keyword evidence="3" id="KW-0547">Nucleotide-binding</keyword>
<dbReference type="SUPFAM" id="SSF56112">
    <property type="entry name" value="Protein kinase-like (PK-like)"/>
    <property type="match status" value="1"/>
</dbReference>